<accession>A0AAJ1VAK0</accession>
<dbReference type="Pfam" id="PF01527">
    <property type="entry name" value="HTH_Tnp_1"/>
    <property type="match status" value="1"/>
</dbReference>
<evidence type="ECO:0000313" key="3">
    <source>
        <dbReference type="Proteomes" id="UP001238973"/>
    </source>
</evidence>
<keyword evidence="1" id="KW-0175">Coiled coil</keyword>
<evidence type="ECO:0000313" key="2">
    <source>
        <dbReference type="EMBL" id="MDM5282570.1"/>
    </source>
</evidence>
<dbReference type="GO" id="GO:0003677">
    <property type="term" value="F:DNA binding"/>
    <property type="evidence" value="ECO:0007669"/>
    <property type="project" value="InterPro"/>
</dbReference>
<dbReference type="EMBL" id="JAUCFI010000003">
    <property type="protein sequence ID" value="MDM5282570.1"/>
    <property type="molecule type" value="Genomic_DNA"/>
</dbReference>
<dbReference type="InterPro" id="IPR002514">
    <property type="entry name" value="Transposase_8"/>
</dbReference>
<feature type="coiled-coil region" evidence="1">
    <location>
        <begin position="66"/>
        <end position="93"/>
    </location>
</feature>
<dbReference type="GO" id="GO:0006313">
    <property type="term" value="P:DNA transposition"/>
    <property type="evidence" value="ECO:0007669"/>
    <property type="project" value="InterPro"/>
</dbReference>
<comment type="caution">
    <text evidence="2">The sequence shown here is derived from an EMBL/GenBank/DDBJ whole genome shotgun (WGS) entry which is preliminary data.</text>
</comment>
<dbReference type="RefSeq" id="WP_053533732.1">
    <property type="nucleotide sequence ID" value="NZ_BAAAIW010000005.1"/>
</dbReference>
<name>A0AAJ1VAK0_9BACI</name>
<dbReference type="AlphaFoldDB" id="A0AAJ1VAK0"/>
<protein>
    <submittedName>
        <fullName evidence="2">Transposase</fullName>
    </submittedName>
</protein>
<gene>
    <name evidence="2" type="ORF">QUF85_04485</name>
</gene>
<organism evidence="2 3">
    <name type="scientific">Peribacillus frigoritolerans</name>
    <dbReference type="NCBI Taxonomy" id="450367"/>
    <lineage>
        <taxon>Bacteria</taxon>
        <taxon>Bacillati</taxon>
        <taxon>Bacillota</taxon>
        <taxon>Bacilli</taxon>
        <taxon>Bacillales</taxon>
        <taxon>Bacillaceae</taxon>
        <taxon>Peribacillus</taxon>
    </lineage>
</organism>
<dbReference type="Gene3D" id="1.10.10.60">
    <property type="entry name" value="Homeodomain-like"/>
    <property type="match status" value="1"/>
</dbReference>
<reference evidence="2" key="1">
    <citation type="submission" date="2023-06" db="EMBL/GenBank/DDBJ databases">
        <title>Comparative genomics of Bacillaceae isolates and their secondary metabolite potential.</title>
        <authorList>
            <person name="Song L."/>
            <person name="Nielsen L.J."/>
            <person name="Mohite O."/>
            <person name="Xu X."/>
            <person name="Weber T."/>
            <person name="Kovacs A.T."/>
        </authorList>
    </citation>
    <scope>NUCLEOTIDE SEQUENCE</scope>
    <source>
        <strain evidence="2">G1S1</strain>
    </source>
</reference>
<dbReference type="InterPro" id="IPR009057">
    <property type="entry name" value="Homeodomain-like_sf"/>
</dbReference>
<proteinExistence type="predicted"/>
<sequence length="95" mass="11008">MGKHHDKDFKIYAARLVLEEGRKPRELAEELNISIPTLRNWINIYKETNEVGSADSSNGFSGLSLKEEKDKIIKDLQEENEILKKAMHIFIKQPK</sequence>
<dbReference type="Proteomes" id="UP001238973">
    <property type="component" value="Unassembled WGS sequence"/>
</dbReference>
<dbReference type="SUPFAM" id="SSF46689">
    <property type="entry name" value="Homeodomain-like"/>
    <property type="match status" value="1"/>
</dbReference>
<evidence type="ECO:0000256" key="1">
    <source>
        <dbReference type="SAM" id="Coils"/>
    </source>
</evidence>
<dbReference type="GO" id="GO:0004803">
    <property type="term" value="F:transposase activity"/>
    <property type="evidence" value="ECO:0007669"/>
    <property type="project" value="InterPro"/>
</dbReference>